<accession>A0A9P7J5Y9</accession>
<proteinExistence type="predicted"/>
<dbReference type="EMBL" id="JABBWG010000059">
    <property type="protein sequence ID" value="KAG1804306.1"/>
    <property type="molecule type" value="Genomic_DNA"/>
</dbReference>
<evidence type="ECO:0000313" key="2">
    <source>
        <dbReference type="Proteomes" id="UP000807769"/>
    </source>
</evidence>
<dbReference type="AlphaFoldDB" id="A0A9P7J5Y9"/>
<reference evidence="1" key="1">
    <citation type="journal article" date="2020" name="New Phytol.">
        <title>Comparative genomics reveals dynamic genome evolution in host specialist ectomycorrhizal fungi.</title>
        <authorList>
            <person name="Lofgren L.A."/>
            <person name="Nguyen N.H."/>
            <person name="Vilgalys R."/>
            <person name="Ruytinx J."/>
            <person name="Liao H.L."/>
            <person name="Branco S."/>
            <person name="Kuo A."/>
            <person name="LaButti K."/>
            <person name="Lipzen A."/>
            <person name="Andreopoulos W."/>
            <person name="Pangilinan J."/>
            <person name="Riley R."/>
            <person name="Hundley H."/>
            <person name="Na H."/>
            <person name="Barry K."/>
            <person name="Grigoriev I.V."/>
            <person name="Stajich J.E."/>
            <person name="Kennedy P.G."/>
        </authorList>
    </citation>
    <scope>NUCLEOTIDE SEQUENCE</scope>
    <source>
        <strain evidence="1">MN1</strain>
    </source>
</reference>
<evidence type="ECO:0000313" key="1">
    <source>
        <dbReference type="EMBL" id="KAG1804306.1"/>
    </source>
</evidence>
<protein>
    <submittedName>
        <fullName evidence="1">Uncharacterized protein</fullName>
    </submittedName>
</protein>
<dbReference type="GeneID" id="64627589"/>
<dbReference type="Proteomes" id="UP000807769">
    <property type="component" value="Unassembled WGS sequence"/>
</dbReference>
<dbReference type="OrthoDB" id="3237590at2759"/>
<sequence>MVSKASSHALSDLYTAELQDGLVHLSRIVEVNLNGPALHAIVKTILKALSQALVQSCCATACHLAWFLHYVRLLCSTGFCCSSRLICFCSLTNARLVFQWYPNPKGSNLHVASEGSISPDQQRHLTSIAIDCAIVTTYKHAMHMSCVFLQVLRGDGRCSQHVRDDLWSWMLTLVEFEVNIQEDVKCMHNATLASQWSTEVKHGKCEGVYKILQTDVKSETLGRLWYLLKRWSISTPNISTFVLPNQKFCLSSVPEKSSTLKCMFSIVTDNVDEWSYFELADLMHHIWGDLSVNQPILIENITMKDLAQYATCVLTAMPKTCAKEVEVMVLVLNSTLENIEKANNGEQEGIDFLLIEKTLPVAGAVYNQEAGQGIYAPRGMLIP</sequence>
<organism evidence="1 2">
    <name type="scientific">Suillus subaureus</name>
    <dbReference type="NCBI Taxonomy" id="48587"/>
    <lineage>
        <taxon>Eukaryota</taxon>
        <taxon>Fungi</taxon>
        <taxon>Dikarya</taxon>
        <taxon>Basidiomycota</taxon>
        <taxon>Agaricomycotina</taxon>
        <taxon>Agaricomycetes</taxon>
        <taxon>Agaricomycetidae</taxon>
        <taxon>Boletales</taxon>
        <taxon>Suillineae</taxon>
        <taxon>Suillaceae</taxon>
        <taxon>Suillus</taxon>
    </lineage>
</organism>
<name>A0A9P7J5Y9_9AGAM</name>
<keyword evidence="2" id="KW-1185">Reference proteome</keyword>
<comment type="caution">
    <text evidence="1">The sequence shown here is derived from an EMBL/GenBank/DDBJ whole genome shotgun (WGS) entry which is preliminary data.</text>
</comment>
<dbReference type="RefSeq" id="XP_041186874.1">
    <property type="nucleotide sequence ID" value="XM_041333572.1"/>
</dbReference>
<gene>
    <name evidence="1" type="ORF">BJ212DRAFT_1304326</name>
</gene>